<dbReference type="PANTHER" id="PTHR43574">
    <property type="entry name" value="EPIMERASE-RELATED"/>
    <property type="match status" value="1"/>
</dbReference>
<dbReference type="InterPro" id="IPR036291">
    <property type="entry name" value="NAD(P)-bd_dom_sf"/>
</dbReference>
<proteinExistence type="predicted"/>
<keyword evidence="1" id="KW-0520">NAD</keyword>
<sequence>MRRIFIFGLGYSASRIAAALTTKGCEVVSTGRAGTLRFDDSGNVRLALADADHVLSSVPPDGAGGDPVLDTYWDALAGKALVYLSSTGVYGDAAGAWVDESAAVGTGRRTARAEADGEWLARGARVLRLPGIYGPDRSALDRVRAGTAQRIALPDQVFSRVHVDDIVSGALLAIDAPPGAYNLADDLPCSQNAVIEEACRLLGVAPPPLHSLEEANLSPMARAFYAENRRVANGKARRVLGWEPRYPTYREGLRACLGGDSAITSPASASAAPPAASADH</sequence>
<evidence type="ECO:0000256" key="1">
    <source>
        <dbReference type="ARBA" id="ARBA00023027"/>
    </source>
</evidence>
<comment type="caution">
    <text evidence="2">The sequence shown here is derived from an EMBL/GenBank/DDBJ whole genome shotgun (WGS) entry which is preliminary data.</text>
</comment>
<dbReference type="SUPFAM" id="SSF51735">
    <property type="entry name" value="NAD(P)-binding Rossmann-fold domains"/>
    <property type="match status" value="1"/>
</dbReference>
<gene>
    <name evidence="2" type="ORF">ACFFF7_09840</name>
</gene>
<dbReference type="RefSeq" id="WP_379481182.1">
    <property type="nucleotide sequence ID" value="NZ_JBHLTL010000006.1"/>
</dbReference>
<evidence type="ECO:0000313" key="2">
    <source>
        <dbReference type="EMBL" id="MFC0589713.1"/>
    </source>
</evidence>
<keyword evidence="3" id="KW-1185">Reference proteome</keyword>
<protein>
    <submittedName>
        <fullName evidence="2">SDR family NAD(P)-dependent oxidoreductase</fullName>
    </submittedName>
</protein>
<dbReference type="Gene3D" id="3.40.50.720">
    <property type="entry name" value="NAD(P)-binding Rossmann-like Domain"/>
    <property type="match status" value="1"/>
</dbReference>
<dbReference type="Proteomes" id="UP001589943">
    <property type="component" value="Unassembled WGS sequence"/>
</dbReference>
<dbReference type="EMBL" id="JBHLTL010000006">
    <property type="protein sequence ID" value="MFC0589713.1"/>
    <property type="molecule type" value="Genomic_DNA"/>
</dbReference>
<organism evidence="2 3">
    <name type="scientific">Novosphingobium aquiterrae</name>
    <dbReference type="NCBI Taxonomy" id="624388"/>
    <lineage>
        <taxon>Bacteria</taxon>
        <taxon>Pseudomonadati</taxon>
        <taxon>Pseudomonadota</taxon>
        <taxon>Alphaproteobacteria</taxon>
        <taxon>Sphingomonadales</taxon>
        <taxon>Sphingomonadaceae</taxon>
        <taxon>Novosphingobium</taxon>
    </lineage>
</organism>
<reference evidence="2 3" key="1">
    <citation type="submission" date="2024-09" db="EMBL/GenBank/DDBJ databases">
        <authorList>
            <person name="Sun Q."/>
            <person name="Mori K."/>
        </authorList>
    </citation>
    <scope>NUCLEOTIDE SEQUENCE [LARGE SCALE GENOMIC DNA]</scope>
    <source>
        <strain evidence="2 3">NCAIM B.02537</strain>
    </source>
</reference>
<evidence type="ECO:0000313" key="3">
    <source>
        <dbReference type="Proteomes" id="UP001589943"/>
    </source>
</evidence>
<name>A0ABV6PIS5_9SPHN</name>
<accession>A0ABV6PIS5</accession>